<dbReference type="PANTHER" id="PTHR42951">
    <property type="entry name" value="METALLO-BETA-LACTAMASE DOMAIN-CONTAINING"/>
    <property type="match status" value="1"/>
</dbReference>
<keyword evidence="2" id="KW-0378">Hydrolase</keyword>
<dbReference type="EMBL" id="JACEGA010000001">
    <property type="protein sequence ID" value="MBB2183304.1"/>
    <property type="molecule type" value="Genomic_DNA"/>
</dbReference>
<dbReference type="InterPro" id="IPR001279">
    <property type="entry name" value="Metallo-B-lactamas"/>
</dbReference>
<dbReference type="Pfam" id="PF00753">
    <property type="entry name" value="Lactamase_B"/>
    <property type="match status" value="1"/>
</dbReference>
<accession>A0A839K0R4</accession>
<comment type="caution">
    <text evidence="2">The sequence shown here is derived from an EMBL/GenBank/DDBJ whole genome shotgun (WGS) entry which is preliminary data.</text>
</comment>
<evidence type="ECO:0000313" key="3">
    <source>
        <dbReference type="Proteomes" id="UP000574276"/>
    </source>
</evidence>
<dbReference type="Gene3D" id="3.60.15.10">
    <property type="entry name" value="Ribonuclease Z/Hydroxyacylglutathione hydrolase-like"/>
    <property type="match status" value="1"/>
</dbReference>
<dbReference type="GO" id="GO:0016787">
    <property type="term" value="F:hydrolase activity"/>
    <property type="evidence" value="ECO:0007669"/>
    <property type="project" value="UniProtKB-KW"/>
</dbReference>
<evidence type="ECO:0000259" key="1">
    <source>
        <dbReference type="SMART" id="SM00849"/>
    </source>
</evidence>
<sequence length="235" mass="26120">MKMINIGNRIANNYLLLTPKGWLAIDTGYPGGFRRFVNGLAAHSIDISDINYIFLTHAHDDHAGFLGELMNATDAQLIVHTHFVERLLSGHNQRIGGCSGVLAKVFVESMRLVGKGKHEFPAIDVSKQATIWDGTTQPLMEQDIPLKILALPGHTSDSIGLLSEDGELFCGDAAMNGFPSVNRNIIWIENLDDYCNSWDIMIKAKARVIYPSHGKPFSSADLDKYRPYLQKIVLR</sequence>
<dbReference type="SUPFAM" id="SSF56281">
    <property type="entry name" value="Metallo-hydrolase/oxidoreductase"/>
    <property type="match status" value="1"/>
</dbReference>
<protein>
    <submittedName>
        <fullName evidence="2">MBL fold metallo-hydrolase</fullName>
    </submittedName>
</protein>
<feature type="domain" description="Metallo-beta-lactamase" evidence="1">
    <location>
        <begin position="10"/>
        <end position="213"/>
    </location>
</feature>
<name>A0A839K0R4_9FIRM</name>
<dbReference type="InterPro" id="IPR050855">
    <property type="entry name" value="NDM-1-like"/>
</dbReference>
<proteinExistence type="predicted"/>
<dbReference type="SMART" id="SM00849">
    <property type="entry name" value="Lactamase_B"/>
    <property type="match status" value="1"/>
</dbReference>
<reference evidence="2 3" key="1">
    <citation type="submission" date="2020-07" db="EMBL/GenBank/DDBJ databases">
        <title>Characterization and genome sequencing of isolate MD1, a novel member within the family Lachnospiraceae.</title>
        <authorList>
            <person name="Rettenmaier R."/>
            <person name="Di Bello L."/>
            <person name="Zinser C."/>
            <person name="Scheitz K."/>
            <person name="Liebl W."/>
            <person name="Zverlov V."/>
        </authorList>
    </citation>
    <scope>NUCLEOTIDE SEQUENCE [LARGE SCALE GENOMIC DNA]</scope>
    <source>
        <strain evidence="2 3">MD1</strain>
    </source>
</reference>
<gene>
    <name evidence="2" type="ORF">H0486_10475</name>
</gene>
<organism evidence="2 3">
    <name type="scientific">Variimorphobacter saccharofermentans</name>
    <dbReference type="NCBI Taxonomy" id="2755051"/>
    <lineage>
        <taxon>Bacteria</taxon>
        <taxon>Bacillati</taxon>
        <taxon>Bacillota</taxon>
        <taxon>Clostridia</taxon>
        <taxon>Lachnospirales</taxon>
        <taxon>Lachnospiraceae</taxon>
        <taxon>Variimorphobacter</taxon>
    </lineage>
</organism>
<dbReference type="InterPro" id="IPR036866">
    <property type="entry name" value="RibonucZ/Hydroxyglut_hydro"/>
</dbReference>
<dbReference type="AlphaFoldDB" id="A0A839K0R4"/>
<dbReference type="Proteomes" id="UP000574276">
    <property type="component" value="Unassembled WGS sequence"/>
</dbReference>
<evidence type="ECO:0000313" key="2">
    <source>
        <dbReference type="EMBL" id="MBB2183304.1"/>
    </source>
</evidence>
<keyword evidence="3" id="KW-1185">Reference proteome</keyword>